<dbReference type="EMBL" id="JBHLWO010000001">
    <property type="protein sequence ID" value="MFC0316843.1"/>
    <property type="molecule type" value="Genomic_DNA"/>
</dbReference>
<evidence type="ECO:0000313" key="2">
    <source>
        <dbReference type="Proteomes" id="UP001589774"/>
    </source>
</evidence>
<dbReference type="Proteomes" id="UP001589774">
    <property type="component" value="Unassembled WGS sequence"/>
</dbReference>
<dbReference type="RefSeq" id="WP_013664087.1">
    <property type="nucleotide sequence ID" value="NZ_JBHLWO010000001.1"/>
</dbReference>
<protein>
    <submittedName>
        <fullName evidence="1">Chaperone modulator CbpM</fullName>
    </submittedName>
</protein>
<comment type="caution">
    <text evidence="1">The sequence shown here is derived from an EMBL/GenBank/DDBJ whole genome shotgun (WGS) entry which is preliminary data.</text>
</comment>
<evidence type="ECO:0000313" key="1">
    <source>
        <dbReference type="EMBL" id="MFC0316843.1"/>
    </source>
</evidence>
<gene>
    <name evidence="1" type="ORF">ACFFI0_00935</name>
</gene>
<organism evidence="1 2">
    <name type="scientific">Olivibacter oleidegradans</name>
    <dbReference type="NCBI Taxonomy" id="760123"/>
    <lineage>
        <taxon>Bacteria</taxon>
        <taxon>Pseudomonadati</taxon>
        <taxon>Bacteroidota</taxon>
        <taxon>Sphingobacteriia</taxon>
        <taxon>Sphingobacteriales</taxon>
        <taxon>Sphingobacteriaceae</taxon>
        <taxon>Olivibacter</taxon>
    </lineage>
</organism>
<sequence length="98" mass="11735">MGTTFILVKEYCAQSTVDEGFIRSLYEEGLIKLTLQADEWYIHEEDLEALERFRQWHYDLHINVEGIDAMRHLIGKIRSMQTEIKLLKSRLRLHEEGW</sequence>
<dbReference type="Pfam" id="PF13591">
    <property type="entry name" value="MerR_2"/>
    <property type="match status" value="1"/>
</dbReference>
<accession>A0ABV6HFX1</accession>
<reference evidence="1 2" key="1">
    <citation type="submission" date="2024-09" db="EMBL/GenBank/DDBJ databases">
        <authorList>
            <person name="Sun Q."/>
            <person name="Mori K."/>
        </authorList>
    </citation>
    <scope>NUCLEOTIDE SEQUENCE [LARGE SCALE GENOMIC DNA]</scope>
    <source>
        <strain evidence="1 2">CCM 7765</strain>
    </source>
</reference>
<dbReference type="Gene3D" id="1.10.1660.10">
    <property type="match status" value="1"/>
</dbReference>
<proteinExistence type="predicted"/>
<name>A0ABV6HFX1_9SPHI</name>
<keyword evidence="2" id="KW-1185">Reference proteome</keyword>